<dbReference type="PRINTS" id="PR00419">
    <property type="entry name" value="ADXRDTASE"/>
</dbReference>
<evidence type="ECO:0000256" key="3">
    <source>
        <dbReference type="ARBA" id="ARBA00022630"/>
    </source>
</evidence>
<protein>
    <recommendedName>
        <fullName evidence="2">ferredoxin--NADP(+) reductase</fullName>
        <ecNumber evidence="2">1.18.1.2</ecNumber>
    </recommendedName>
</protein>
<comment type="cofactor">
    <cofactor evidence="1">
        <name>FAD</name>
        <dbReference type="ChEBI" id="CHEBI:57692"/>
    </cofactor>
</comment>
<keyword evidence="13" id="KW-1185">Reference proteome</keyword>
<dbReference type="GO" id="GO:0046872">
    <property type="term" value="F:metal ion binding"/>
    <property type="evidence" value="ECO:0007669"/>
    <property type="project" value="UniProtKB-KW"/>
</dbReference>
<keyword evidence="8" id="KW-0408">Iron</keyword>
<dbReference type="Proteomes" id="UP000233766">
    <property type="component" value="Unassembled WGS sequence"/>
</dbReference>
<dbReference type="PANTHER" id="PTHR48467">
    <property type="entry name" value="GLUTAMATE SYNTHASE 1 [NADH], CHLOROPLASTIC-LIKE"/>
    <property type="match status" value="1"/>
</dbReference>
<gene>
    <name evidence="12" type="ORF">ATK86_6499</name>
</gene>
<evidence type="ECO:0000259" key="11">
    <source>
        <dbReference type="PROSITE" id="PS51379"/>
    </source>
</evidence>
<dbReference type="InterPro" id="IPR023753">
    <property type="entry name" value="FAD/NAD-binding_dom"/>
</dbReference>
<dbReference type="EC" id="1.18.1.2" evidence="2"/>
<keyword evidence="4" id="KW-0479">Metal-binding</keyword>
<dbReference type="InterPro" id="IPR017900">
    <property type="entry name" value="4Fe4S_Fe_S_CS"/>
</dbReference>
<dbReference type="RefSeq" id="WP_101468774.1">
    <property type="nucleotide sequence ID" value="NZ_PJMW01000002.1"/>
</dbReference>
<evidence type="ECO:0000256" key="8">
    <source>
        <dbReference type="ARBA" id="ARBA00023004"/>
    </source>
</evidence>
<keyword evidence="6" id="KW-0521">NADP</keyword>
<keyword evidence="5" id="KW-0274">FAD</keyword>
<evidence type="ECO:0000313" key="12">
    <source>
        <dbReference type="EMBL" id="PKV82016.1"/>
    </source>
</evidence>
<comment type="caution">
    <text evidence="12">The sequence shown here is derived from an EMBL/GenBank/DDBJ whole genome shotgun (WGS) entry which is preliminary data.</text>
</comment>
<dbReference type="Gene3D" id="3.40.50.720">
    <property type="entry name" value="NAD(P)-binding Rossmann-like Domain"/>
    <property type="match status" value="1"/>
</dbReference>
<dbReference type="InterPro" id="IPR036188">
    <property type="entry name" value="FAD/NAD-bd_sf"/>
</dbReference>
<keyword evidence="7" id="KW-0560">Oxidoreductase</keyword>
<dbReference type="AlphaFoldDB" id="A0A2N3VK69"/>
<sequence>MAYVITQRCCNDATCIAECPVDCIRPTPDQPEFASAEMLYIDPDTCIDCGACADACPVQAIFPADELTATLARYSDVNAEYFQEHPLEANFDPIPAELRPPKDLGTLRVAVVGAGPSACYAAQELLARGDVEVDMFDRLPTPWGLVRAGVAPDHAGTKTVTDMFTTAFRRDNFRFHLNVEVGDHITHDELLAHHHAVIYAVGASSDRRLDIPGEDLPGSHSATEFVAWYNGHPDFSDREFDLSGERAVIVGNGNVALDIARILTTDPDQLAATDIADHALEALRHSTIREVVLLGRRGPAEAAYTSPEFLALGHLADVDVVVDAADLDPADALKVRIAHEYAERPSTPGNKRIVFRYLTSPLAITGADHVEALEVGRNRLVLAESGPIAEPTGETETLTTGLVLRSIGYRGEPVPDLPFDDERGIVPNDRGRVAPGVYVTGWIKRGARGVIGTNKVDAKETVDKIVGDFVDGALHAPTHDREELSTLVRKRQPEVVDRDGWTAIDTAERAAGSAAGRPRVKLTTAEDLVRTAVR</sequence>
<dbReference type="Gene3D" id="3.30.70.20">
    <property type="match status" value="1"/>
</dbReference>
<dbReference type="InterPro" id="IPR055275">
    <property type="entry name" value="Ferredox_Rdtase"/>
</dbReference>
<feature type="domain" description="4Fe-4S ferredoxin-type" evidence="11">
    <location>
        <begin position="37"/>
        <end position="66"/>
    </location>
</feature>
<evidence type="ECO:0000256" key="10">
    <source>
        <dbReference type="ARBA" id="ARBA00047776"/>
    </source>
</evidence>
<accession>A0A2N3VK69</accession>
<evidence type="ECO:0000256" key="7">
    <source>
        <dbReference type="ARBA" id="ARBA00023002"/>
    </source>
</evidence>
<evidence type="ECO:0000256" key="4">
    <source>
        <dbReference type="ARBA" id="ARBA00022723"/>
    </source>
</evidence>
<keyword evidence="3" id="KW-0285">Flavoprotein</keyword>
<evidence type="ECO:0000256" key="2">
    <source>
        <dbReference type="ARBA" id="ARBA00013223"/>
    </source>
</evidence>
<dbReference type="Pfam" id="PF07992">
    <property type="entry name" value="Pyr_redox_2"/>
    <property type="match status" value="1"/>
</dbReference>
<feature type="domain" description="4Fe-4S ferredoxin-type" evidence="11">
    <location>
        <begin position="1"/>
        <end position="29"/>
    </location>
</feature>
<name>A0A2N3VK69_9NOCA</name>
<dbReference type="InterPro" id="IPR017896">
    <property type="entry name" value="4Fe4S_Fe-S-bd"/>
</dbReference>
<dbReference type="PROSITE" id="PS51379">
    <property type="entry name" value="4FE4S_FER_2"/>
    <property type="match status" value="2"/>
</dbReference>
<dbReference type="GO" id="GO:0004324">
    <property type="term" value="F:ferredoxin-NADP+ reductase activity"/>
    <property type="evidence" value="ECO:0007669"/>
    <property type="project" value="UniProtKB-EC"/>
</dbReference>
<comment type="catalytic activity">
    <reaction evidence="10">
        <text>2 reduced [2Fe-2S]-[ferredoxin] + NADP(+) + H(+) = 2 oxidized [2Fe-2S]-[ferredoxin] + NADPH</text>
        <dbReference type="Rhea" id="RHEA:20125"/>
        <dbReference type="Rhea" id="RHEA-COMP:10000"/>
        <dbReference type="Rhea" id="RHEA-COMP:10001"/>
        <dbReference type="ChEBI" id="CHEBI:15378"/>
        <dbReference type="ChEBI" id="CHEBI:33737"/>
        <dbReference type="ChEBI" id="CHEBI:33738"/>
        <dbReference type="ChEBI" id="CHEBI:57783"/>
        <dbReference type="ChEBI" id="CHEBI:58349"/>
        <dbReference type="EC" id="1.18.1.2"/>
    </reaction>
</comment>
<reference evidence="12 13" key="1">
    <citation type="submission" date="2017-12" db="EMBL/GenBank/DDBJ databases">
        <title>Sequencing the genomes of 1000 Actinobacteria strains.</title>
        <authorList>
            <person name="Klenk H.-P."/>
        </authorList>
    </citation>
    <scope>NUCLEOTIDE SEQUENCE [LARGE SCALE GENOMIC DNA]</scope>
    <source>
        <strain evidence="12 13">DSM 44489</strain>
    </source>
</reference>
<dbReference type="EMBL" id="PJMW01000002">
    <property type="protein sequence ID" value="PKV82016.1"/>
    <property type="molecule type" value="Genomic_DNA"/>
</dbReference>
<dbReference type="Gene3D" id="3.50.50.60">
    <property type="entry name" value="FAD/NAD(P)-binding domain"/>
    <property type="match status" value="1"/>
</dbReference>
<dbReference type="PROSITE" id="PS00198">
    <property type="entry name" value="4FE4S_FER_1"/>
    <property type="match status" value="1"/>
</dbReference>
<evidence type="ECO:0000256" key="9">
    <source>
        <dbReference type="ARBA" id="ARBA00023014"/>
    </source>
</evidence>
<dbReference type="OrthoDB" id="289202at2"/>
<organism evidence="12 13">
    <name type="scientific">Nocardia fluminea</name>
    <dbReference type="NCBI Taxonomy" id="134984"/>
    <lineage>
        <taxon>Bacteria</taxon>
        <taxon>Bacillati</taxon>
        <taxon>Actinomycetota</taxon>
        <taxon>Actinomycetes</taxon>
        <taxon>Mycobacteriales</taxon>
        <taxon>Nocardiaceae</taxon>
        <taxon>Nocardia</taxon>
    </lineage>
</organism>
<evidence type="ECO:0000256" key="5">
    <source>
        <dbReference type="ARBA" id="ARBA00022827"/>
    </source>
</evidence>
<dbReference type="CDD" id="cd04410">
    <property type="entry name" value="DMSOR_beta-like"/>
    <property type="match status" value="1"/>
</dbReference>
<dbReference type="SUPFAM" id="SSF54862">
    <property type="entry name" value="4Fe-4S ferredoxins"/>
    <property type="match status" value="1"/>
</dbReference>
<evidence type="ECO:0000256" key="1">
    <source>
        <dbReference type="ARBA" id="ARBA00001974"/>
    </source>
</evidence>
<keyword evidence="9" id="KW-0411">Iron-sulfur</keyword>
<proteinExistence type="predicted"/>
<dbReference type="SUPFAM" id="SSF51971">
    <property type="entry name" value="Nucleotide-binding domain"/>
    <property type="match status" value="2"/>
</dbReference>
<dbReference type="PANTHER" id="PTHR48467:SF1">
    <property type="entry name" value="GLUTAMATE SYNTHASE 1 [NADH], CHLOROPLASTIC-LIKE"/>
    <property type="match status" value="1"/>
</dbReference>
<dbReference type="Pfam" id="PF00037">
    <property type="entry name" value="Fer4"/>
    <property type="match status" value="1"/>
</dbReference>
<evidence type="ECO:0000313" key="13">
    <source>
        <dbReference type="Proteomes" id="UP000233766"/>
    </source>
</evidence>
<evidence type="ECO:0000256" key="6">
    <source>
        <dbReference type="ARBA" id="ARBA00022857"/>
    </source>
</evidence>
<dbReference type="GO" id="GO:0051536">
    <property type="term" value="F:iron-sulfur cluster binding"/>
    <property type="evidence" value="ECO:0007669"/>
    <property type="project" value="UniProtKB-KW"/>
</dbReference>